<comment type="pathway">
    <text evidence="4">Phospholipid metabolism.</text>
</comment>
<dbReference type="InterPro" id="IPR013216">
    <property type="entry name" value="Methyltransf_11"/>
</dbReference>
<protein>
    <submittedName>
        <fullName evidence="6">Methyltransferase domain-containing protein</fullName>
    </submittedName>
</protein>
<accession>A0A972GL08</accession>
<keyword evidence="3" id="KW-0808">Transferase</keyword>
<evidence type="ECO:0000256" key="3">
    <source>
        <dbReference type="ARBA" id="ARBA00022679"/>
    </source>
</evidence>
<proteinExistence type="predicted"/>
<dbReference type="EMBL" id="WHOD01000005">
    <property type="protein sequence ID" value="NOU91970.1"/>
    <property type="molecule type" value="Genomic_DNA"/>
</dbReference>
<dbReference type="Pfam" id="PF08241">
    <property type="entry name" value="Methyltransf_11"/>
    <property type="match status" value="1"/>
</dbReference>
<evidence type="ECO:0000256" key="1">
    <source>
        <dbReference type="ARBA" id="ARBA00005189"/>
    </source>
</evidence>
<dbReference type="AlphaFoldDB" id="A0A972GL08"/>
<evidence type="ECO:0000313" key="6">
    <source>
        <dbReference type="EMBL" id="NOU91970.1"/>
    </source>
</evidence>
<evidence type="ECO:0000313" key="7">
    <source>
        <dbReference type="Proteomes" id="UP000641588"/>
    </source>
</evidence>
<feature type="domain" description="Methyltransferase type 11" evidence="5">
    <location>
        <begin position="106"/>
        <end position="199"/>
    </location>
</feature>
<dbReference type="PANTHER" id="PTHR44307:SF2">
    <property type="entry name" value="PHOSPHOETHANOLAMINE METHYLTRANSFERASE ISOFORM X1"/>
    <property type="match status" value="1"/>
</dbReference>
<keyword evidence="2 6" id="KW-0489">Methyltransferase</keyword>
<evidence type="ECO:0000256" key="2">
    <source>
        <dbReference type="ARBA" id="ARBA00022603"/>
    </source>
</evidence>
<comment type="pathway">
    <text evidence="1">Lipid metabolism.</text>
</comment>
<dbReference type="GO" id="GO:0008757">
    <property type="term" value="F:S-adenosylmethionine-dependent methyltransferase activity"/>
    <property type="evidence" value="ECO:0007669"/>
    <property type="project" value="InterPro"/>
</dbReference>
<dbReference type="GO" id="GO:0032259">
    <property type="term" value="P:methylation"/>
    <property type="evidence" value="ECO:0007669"/>
    <property type="project" value="UniProtKB-KW"/>
</dbReference>
<dbReference type="CDD" id="cd02440">
    <property type="entry name" value="AdoMet_MTases"/>
    <property type="match status" value="1"/>
</dbReference>
<dbReference type="PANTHER" id="PTHR44307">
    <property type="entry name" value="PHOSPHOETHANOLAMINE METHYLTRANSFERASE"/>
    <property type="match status" value="1"/>
</dbReference>
<sequence>MNRTKIVAVEVNPTELIAIPPFSFLSICYSQLIHFEWTYTYYIALVHYNIVFHSYDEIKMLRKEVIRMEYLDMLAKLGIGNAHPGGFAATIKQLEQYPLQTNSQVLEVGCGTGRTSCYLAAKGYDVTGIDIRSEMISKATLRAKEVNVSAVFLEGDACSLPFESHSFDVILVESVSIFVDTAKALSEYYRVLRTGGKVFDREMIQFKPMPKEIYDEVTRFFQIDTLWDYQEWSQIVNKAAFKDTQIEGPFLFHKINEDLLEHPDHHQHIDAGSFYDAALWEVTNKYNSIMERYQEYMGYIHFMGTK</sequence>
<dbReference type="Proteomes" id="UP000641588">
    <property type="component" value="Unassembled WGS sequence"/>
</dbReference>
<evidence type="ECO:0000259" key="5">
    <source>
        <dbReference type="Pfam" id="PF08241"/>
    </source>
</evidence>
<dbReference type="InterPro" id="IPR029063">
    <property type="entry name" value="SAM-dependent_MTases_sf"/>
</dbReference>
<keyword evidence="7" id="KW-1185">Reference proteome</keyword>
<dbReference type="Gene3D" id="3.40.50.150">
    <property type="entry name" value="Vaccinia Virus protein VP39"/>
    <property type="match status" value="1"/>
</dbReference>
<name>A0A972GL08_9BACL</name>
<dbReference type="SUPFAM" id="SSF53335">
    <property type="entry name" value="S-adenosyl-L-methionine-dependent methyltransferases"/>
    <property type="match status" value="1"/>
</dbReference>
<evidence type="ECO:0000256" key="4">
    <source>
        <dbReference type="ARBA" id="ARBA00025707"/>
    </source>
</evidence>
<organism evidence="6 7">
    <name type="scientific">Paenibacillus foliorum</name>
    <dbReference type="NCBI Taxonomy" id="2654974"/>
    <lineage>
        <taxon>Bacteria</taxon>
        <taxon>Bacillati</taxon>
        <taxon>Bacillota</taxon>
        <taxon>Bacilli</taxon>
        <taxon>Bacillales</taxon>
        <taxon>Paenibacillaceae</taxon>
        <taxon>Paenibacillus</taxon>
    </lineage>
</organism>
<gene>
    <name evidence="6" type="ORF">GC093_01800</name>
</gene>
<reference evidence="6" key="1">
    <citation type="submission" date="2019-10" db="EMBL/GenBank/DDBJ databases">
        <title>Description of Paenibacillus glebae sp. nov.</title>
        <authorList>
            <person name="Carlier A."/>
            <person name="Qi S."/>
        </authorList>
    </citation>
    <scope>NUCLEOTIDE SEQUENCE</scope>
    <source>
        <strain evidence="6">LMG 31456</strain>
    </source>
</reference>
<comment type="caution">
    <text evidence="6">The sequence shown here is derived from an EMBL/GenBank/DDBJ whole genome shotgun (WGS) entry which is preliminary data.</text>
</comment>